<organism evidence="1 2">
    <name type="scientific">Pseudomonas graminis</name>
    <dbReference type="NCBI Taxonomy" id="158627"/>
    <lineage>
        <taxon>Bacteria</taxon>
        <taxon>Pseudomonadati</taxon>
        <taxon>Pseudomonadota</taxon>
        <taxon>Gammaproteobacteria</taxon>
        <taxon>Pseudomonadales</taxon>
        <taxon>Pseudomonadaceae</taxon>
        <taxon>Pseudomonas</taxon>
    </lineage>
</organism>
<dbReference type="InterPro" id="IPR031325">
    <property type="entry name" value="RHS_repeat"/>
</dbReference>
<evidence type="ECO:0000313" key="2">
    <source>
        <dbReference type="Proteomes" id="UP000182332"/>
    </source>
</evidence>
<dbReference type="Proteomes" id="UP000182332">
    <property type="component" value="Unassembled WGS sequence"/>
</dbReference>
<accession>A0A1I0FQS1</accession>
<dbReference type="Pfam" id="PF05593">
    <property type="entry name" value="RHS_repeat"/>
    <property type="match status" value="1"/>
</dbReference>
<reference evidence="1 2" key="1">
    <citation type="submission" date="2016-10" db="EMBL/GenBank/DDBJ databases">
        <authorList>
            <person name="de Groot N.N."/>
        </authorList>
    </citation>
    <scope>NUCLEOTIDE SEQUENCE [LARGE SCALE GENOMIC DNA]</scope>
    <source>
        <strain evidence="1 2">DSM 11363</strain>
    </source>
</reference>
<proteinExistence type="predicted"/>
<sequence>MAVETLVQYRYDNDSQLAHASFQLRRRRDVSHSNAPGLSCNYRRETRDGQPRVMEHWTSDGENFHFRYDFKNRISWAVDVLSRGLEVHYNEDHRVFAGRDYGGERYAIEIEIDDNGNMTGLTLPDGNRLTFKYDEYARLVEETDPLGRTVSYSYHQLTTLVWWFQSRCKLWINKMLSEKIVNFCKTQGWWFDDASPEYEVELQKLGVDVSSDFAEFYLHAEDGPTFIQKGKEIYQVCWFSKNSNYDLALKRAHETLNLPKEYLPLDSFEGEGGFFYNKVSGEVVELSLGQDLTDFTQGKLKPQWSSFNKFLEMYFGLI</sequence>
<dbReference type="InterPro" id="IPR037883">
    <property type="entry name" value="Knr4/Smi1-like_sf"/>
</dbReference>
<dbReference type="Gene3D" id="2.180.10.10">
    <property type="entry name" value="RHS repeat-associated core"/>
    <property type="match status" value="1"/>
</dbReference>
<dbReference type="InterPro" id="IPR006530">
    <property type="entry name" value="YD"/>
</dbReference>
<dbReference type="EMBL" id="FOHW01000017">
    <property type="protein sequence ID" value="SET59885.1"/>
    <property type="molecule type" value="Genomic_DNA"/>
</dbReference>
<dbReference type="SUPFAM" id="SSF160631">
    <property type="entry name" value="SMI1/KNR4-like"/>
    <property type="match status" value="1"/>
</dbReference>
<evidence type="ECO:0000313" key="1">
    <source>
        <dbReference type="EMBL" id="SET59885.1"/>
    </source>
</evidence>
<gene>
    <name evidence="1" type="ORF">SAMN05216197_117109</name>
</gene>
<dbReference type="NCBIfam" id="TIGR01643">
    <property type="entry name" value="YD_repeat_2x"/>
    <property type="match status" value="1"/>
</dbReference>
<protein>
    <submittedName>
        <fullName evidence="1">YD repeat-containing protein</fullName>
    </submittedName>
</protein>
<dbReference type="AlphaFoldDB" id="A0A1I0FQS1"/>
<name>A0A1I0FQS1_9PSED</name>